<organism evidence="9 10">
    <name type="scientific">Petrolisthes manimaculis</name>
    <dbReference type="NCBI Taxonomy" id="1843537"/>
    <lineage>
        <taxon>Eukaryota</taxon>
        <taxon>Metazoa</taxon>
        <taxon>Ecdysozoa</taxon>
        <taxon>Arthropoda</taxon>
        <taxon>Crustacea</taxon>
        <taxon>Multicrustacea</taxon>
        <taxon>Malacostraca</taxon>
        <taxon>Eumalacostraca</taxon>
        <taxon>Eucarida</taxon>
        <taxon>Decapoda</taxon>
        <taxon>Pleocyemata</taxon>
        <taxon>Anomura</taxon>
        <taxon>Galatheoidea</taxon>
        <taxon>Porcellanidae</taxon>
        <taxon>Petrolisthes</taxon>
    </lineage>
</organism>
<feature type="compositionally biased region" description="Pro residues" evidence="7">
    <location>
        <begin position="34"/>
        <end position="54"/>
    </location>
</feature>
<keyword evidence="3 5" id="KW-0371">Homeobox</keyword>
<feature type="DNA-binding region" description="Homeobox" evidence="5">
    <location>
        <begin position="187"/>
        <end position="246"/>
    </location>
</feature>
<dbReference type="Proteomes" id="UP001292094">
    <property type="component" value="Unassembled WGS sequence"/>
</dbReference>
<dbReference type="GO" id="GO:0000981">
    <property type="term" value="F:DNA-binding transcription factor activity, RNA polymerase II-specific"/>
    <property type="evidence" value="ECO:0007669"/>
    <property type="project" value="InterPro"/>
</dbReference>
<evidence type="ECO:0000256" key="7">
    <source>
        <dbReference type="SAM" id="MobiDB-lite"/>
    </source>
</evidence>
<evidence type="ECO:0000256" key="1">
    <source>
        <dbReference type="ARBA" id="ARBA00004123"/>
    </source>
</evidence>
<evidence type="ECO:0000313" key="10">
    <source>
        <dbReference type="Proteomes" id="UP001292094"/>
    </source>
</evidence>
<feature type="compositionally biased region" description="Low complexity" evidence="7">
    <location>
        <begin position="19"/>
        <end position="33"/>
    </location>
</feature>
<evidence type="ECO:0000256" key="4">
    <source>
        <dbReference type="ARBA" id="ARBA00023242"/>
    </source>
</evidence>
<keyword evidence="10" id="KW-1185">Reference proteome</keyword>
<dbReference type="Pfam" id="PF00046">
    <property type="entry name" value="Homeodomain"/>
    <property type="match status" value="1"/>
</dbReference>
<keyword evidence="4 5" id="KW-0539">Nucleus</keyword>
<dbReference type="EMBL" id="JAWZYT010006619">
    <property type="protein sequence ID" value="KAK4287852.1"/>
    <property type="molecule type" value="Genomic_DNA"/>
</dbReference>
<dbReference type="InterPro" id="IPR020479">
    <property type="entry name" value="HD_metazoa"/>
</dbReference>
<dbReference type="InterPro" id="IPR009057">
    <property type="entry name" value="Homeodomain-like_sf"/>
</dbReference>
<keyword evidence="2 5" id="KW-0238">DNA-binding</keyword>
<dbReference type="SUPFAM" id="SSF46689">
    <property type="entry name" value="Homeodomain-like"/>
    <property type="match status" value="1"/>
</dbReference>
<comment type="subcellular location">
    <subcellularLocation>
        <location evidence="1 5 6">Nucleus</location>
    </subcellularLocation>
</comment>
<proteinExistence type="predicted"/>
<feature type="region of interest" description="Disordered" evidence="7">
    <location>
        <begin position="101"/>
        <end position="139"/>
    </location>
</feature>
<protein>
    <recommendedName>
        <fullName evidence="8">Homeobox domain-containing protein</fullName>
    </recommendedName>
</protein>
<evidence type="ECO:0000313" key="9">
    <source>
        <dbReference type="EMBL" id="KAK4287852.1"/>
    </source>
</evidence>
<feature type="compositionally biased region" description="Basic and acidic residues" evidence="7">
    <location>
        <begin position="178"/>
        <end position="187"/>
    </location>
</feature>
<dbReference type="GO" id="GO:0007420">
    <property type="term" value="P:brain development"/>
    <property type="evidence" value="ECO:0007669"/>
    <property type="project" value="TreeGrafter"/>
</dbReference>
<dbReference type="PROSITE" id="PS00027">
    <property type="entry name" value="HOMEOBOX_1"/>
    <property type="match status" value="1"/>
</dbReference>
<reference evidence="9" key="1">
    <citation type="submission" date="2023-11" db="EMBL/GenBank/DDBJ databases">
        <title>Genome assemblies of two species of porcelain crab, Petrolisthes cinctipes and Petrolisthes manimaculis (Anomura: Porcellanidae).</title>
        <authorList>
            <person name="Angst P."/>
        </authorList>
    </citation>
    <scope>NUCLEOTIDE SEQUENCE</scope>
    <source>
        <strain evidence="9">PB745_02</strain>
        <tissue evidence="9">Gill</tissue>
    </source>
</reference>
<dbReference type="SMART" id="SM00389">
    <property type="entry name" value="HOX"/>
    <property type="match status" value="1"/>
</dbReference>
<feature type="domain" description="Homeobox" evidence="8">
    <location>
        <begin position="185"/>
        <end position="245"/>
    </location>
</feature>
<evidence type="ECO:0000259" key="8">
    <source>
        <dbReference type="PROSITE" id="PS50071"/>
    </source>
</evidence>
<dbReference type="GO" id="GO:0030182">
    <property type="term" value="P:neuron differentiation"/>
    <property type="evidence" value="ECO:0007669"/>
    <property type="project" value="TreeGrafter"/>
</dbReference>
<dbReference type="InterPro" id="IPR050877">
    <property type="entry name" value="EMX-VAX-Noto_Homeobox_TFs"/>
</dbReference>
<feature type="region of interest" description="Disordered" evidence="7">
    <location>
        <begin position="19"/>
        <end position="54"/>
    </location>
</feature>
<evidence type="ECO:0000256" key="5">
    <source>
        <dbReference type="PROSITE-ProRule" id="PRU00108"/>
    </source>
</evidence>
<feature type="compositionally biased region" description="Acidic residues" evidence="7">
    <location>
        <begin position="117"/>
        <end position="133"/>
    </location>
</feature>
<dbReference type="GO" id="GO:0005634">
    <property type="term" value="C:nucleus"/>
    <property type="evidence" value="ECO:0007669"/>
    <property type="project" value="UniProtKB-SubCell"/>
</dbReference>
<dbReference type="AlphaFoldDB" id="A0AAE1TJT4"/>
<feature type="compositionally biased region" description="Polar residues" evidence="7">
    <location>
        <begin position="155"/>
        <end position="175"/>
    </location>
</feature>
<dbReference type="PANTHER" id="PTHR24339:SF30">
    <property type="entry name" value="LATERAL MUSCLES SCARCER, ISOFORM B"/>
    <property type="match status" value="1"/>
</dbReference>
<gene>
    <name evidence="9" type="ORF">Pmani_039090</name>
</gene>
<evidence type="ECO:0000256" key="6">
    <source>
        <dbReference type="RuleBase" id="RU000682"/>
    </source>
</evidence>
<dbReference type="InterPro" id="IPR017970">
    <property type="entry name" value="Homeobox_CS"/>
</dbReference>
<evidence type="ECO:0000256" key="2">
    <source>
        <dbReference type="ARBA" id="ARBA00023125"/>
    </source>
</evidence>
<name>A0AAE1TJT4_9EUCA</name>
<dbReference type="InterPro" id="IPR001356">
    <property type="entry name" value="HD"/>
</dbReference>
<comment type="caution">
    <text evidence="9">The sequence shown here is derived from an EMBL/GenBank/DDBJ whole genome shotgun (WGS) entry which is preliminary data.</text>
</comment>
<dbReference type="PANTHER" id="PTHR24339">
    <property type="entry name" value="HOMEOBOX PROTEIN EMX-RELATED"/>
    <property type="match status" value="1"/>
</dbReference>
<accession>A0AAE1TJT4</accession>
<dbReference type="PRINTS" id="PR00024">
    <property type="entry name" value="HOMEOBOX"/>
</dbReference>
<feature type="region of interest" description="Disordered" evidence="7">
    <location>
        <begin position="155"/>
        <end position="191"/>
    </location>
</feature>
<dbReference type="GO" id="GO:0000978">
    <property type="term" value="F:RNA polymerase II cis-regulatory region sequence-specific DNA binding"/>
    <property type="evidence" value="ECO:0007669"/>
    <property type="project" value="TreeGrafter"/>
</dbReference>
<dbReference type="CDD" id="cd00086">
    <property type="entry name" value="homeodomain"/>
    <property type="match status" value="1"/>
</dbReference>
<evidence type="ECO:0000256" key="3">
    <source>
        <dbReference type="ARBA" id="ARBA00023155"/>
    </source>
</evidence>
<dbReference type="PROSITE" id="PS50071">
    <property type="entry name" value="HOMEOBOX_2"/>
    <property type="match status" value="1"/>
</dbReference>
<dbReference type="Gene3D" id="1.10.10.60">
    <property type="entry name" value="Homeodomain-like"/>
    <property type="match status" value="1"/>
</dbReference>
<sequence>MSSPPPRLTLASDSFSIDSLLSRPSSHPSLHALPPTPSFQPPPPPPHPHLLPAFIPPALRPNIGGLLARESGINSPHYQPSTPLTTPLFLTTIRANPEPSKVVSNHATTTTTTTMKEEEEEDDDEEEEDEEEVVVGGRRRRRVEEELEVVVDDCTSTQTMETEAGVTTSSEPQQSDAEDTRTSEERKKRPRTAFTAAQIKALEQEFEKNKYLSVSKRLHLSKQLKLTETQIKIWFQNRRTKWKRKYTNELEVMAQQYYSALGVLGHRPMVVGDRLWLFNYPMGHPNQHTVGLHSNALPPLPSPIPTHALPPLTPHCLPSLPLPSSLVTGSGERPIAHPSPINPLAERHLIGGTLPAPPTSLTSPMYTTGAASHLASLHTTINNLGNQSQHDGARSGL</sequence>